<dbReference type="Proteomes" id="UP000035444">
    <property type="component" value="Unassembled WGS sequence"/>
</dbReference>
<proteinExistence type="predicted"/>
<dbReference type="EMBL" id="LAQL01000003">
    <property type="protein sequence ID" value="KLN61842.1"/>
    <property type="molecule type" value="Genomic_DNA"/>
</dbReference>
<dbReference type="RefSeq" id="WP_047763179.1">
    <property type="nucleotide sequence ID" value="NZ_LAQL01000003.1"/>
</dbReference>
<gene>
    <name evidence="1" type="ORF">WH96_06020</name>
</gene>
<protein>
    <recommendedName>
        <fullName evidence="3">PAS domain-containing protein</fullName>
    </recommendedName>
</protein>
<dbReference type="InterPro" id="IPR009922">
    <property type="entry name" value="DUF1457"/>
</dbReference>
<reference evidence="1 2" key="1">
    <citation type="submission" date="2015-03" db="EMBL/GenBank/DDBJ databases">
        <title>Genome Sequence of Kiloniella spongiae MEBiC09566, isolated from a marine sponge.</title>
        <authorList>
            <person name="Shao Z."/>
            <person name="Wang L."/>
            <person name="Li X."/>
        </authorList>
    </citation>
    <scope>NUCLEOTIDE SEQUENCE [LARGE SCALE GENOMIC DNA]</scope>
    <source>
        <strain evidence="1 2">MEBiC09566</strain>
    </source>
</reference>
<dbReference type="STRING" id="1489064.WH96_06020"/>
<organism evidence="1 2">
    <name type="scientific">Kiloniella spongiae</name>
    <dbReference type="NCBI Taxonomy" id="1489064"/>
    <lineage>
        <taxon>Bacteria</taxon>
        <taxon>Pseudomonadati</taxon>
        <taxon>Pseudomonadota</taxon>
        <taxon>Alphaproteobacteria</taxon>
        <taxon>Rhodospirillales</taxon>
        <taxon>Kiloniellaceae</taxon>
        <taxon>Kiloniella</taxon>
    </lineage>
</organism>
<evidence type="ECO:0008006" key="3">
    <source>
        <dbReference type="Google" id="ProtNLM"/>
    </source>
</evidence>
<comment type="caution">
    <text evidence="1">The sequence shown here is derived from an EMBL/GenBank/DDBJ whole genome shotgun (WGS) entry which is preliminary data.</text>
</comment>
<evidence type="ECO:0000313" key="1">
    <source>
        <dbReference type="EMBL" id="KLN61842.1"/>
    </source>
</evidence>
<keyword evidence="2" id="KW-1185">Reference proteome</keyword>
<dbReference type="AlphaFoldDB" id="A0A0H2MM74"/>
<name>A0A0H2MM74_9PROT</name>
<sequence>MGQYADLDSLAAPVRAIYEYWEALPKFQGLPLKSSLDPVDMPLEYLPYVFLVQLEYNPFAALIRLQGTYINHSLGEYFTNKYIDESTFGESAPTILAGYEESAIKRIAYVSHEEVHGISGQTMVIEAIHLPMVDEEGQVNYFLGALSRISGSTNHDHEFRGRRWDLKAISNIA</sequence>
<evidence type="ECO:0000313" key="2">
    <source>
        <dbReference type="Proteomes" id="UP000035444"/>
    </source>
</evidence>
<dbReference type="Pfam" id="PF07310">
    <property type="entry name" value="PAS_5"/>
    <property type="match status" value="1"/>
</dbReference>
<dbReference type="OrthoDB" id="8478984at2"/>
<accession>A0A0H2MM74</accession>